<comment type="similarity">
    <text evidence="1">Belongs to the bleomycin resistance protein family.</text>
</comment>
<dbReference type="EMBL" id="QGTQ01000030">
    <property type="protein sequence ID" value="PWV94530.1"/>
    <property type="molecule type" value="Genomic_DNA"/>
</dbReference>
<feature type="domain" description="VOC" evidence="4">
    <location>
        <begin position="2"/>
        <end position="119"/>
    </location>
</feature>
<comment type="caution">
    <text evidence="5">The sequence shown here is derived from an EMBL/GenBank/DDBJ whole genome shotgun (WGS) entry which is preliminary data.</text>
</comment>
<dbReference type="Pfam" id="PF19581">
    <property type="entry name" value="Glyoxalase_7"/>
    <property type="match status" value="1"/>
</dbReference>
<dbReference type="InterPro" id="IPR000335">
    <property type="entry name" value="Bleomycin-R"/>
</dbReference>
<dbReference type="InterPro" id="IPR029068">
    <property type="entry name" value="Glyas_Bleomycin-R_OHBP_Dase"/>
</dbReference>
<dbReference type="Proteomes" id="UP000246635">
    <property type="component" value="Unassembled WGS sequence"/>
</dbReference>
<dbReference type="RefSeq" id="WP_110046751.1">
    <property type="nucleotide sequence ID" value="NZ_CP054612.1"/>
</dbReference>
<dbReference type="InterPro" id="IPR037523">
    <property type="entry name" value="VOC_core"/>
</dbReference>
<evidence type="ECO:0000256" key="2">
    <source>
        <dbReference type="ARBA" id="ARBA00021572"/>
    </source>
</evidence>
<evidence type="ECO:0000313" key="6">
    <source>
        <dbReference type="Proteomes" id="UP000246635"/>
    </source>
</evidence>
<organism evidence="5 6">
    <name type="scientific">Paenibacillus cellulosilyticus</name>
    <dbReference type="NCBI Taxonomy" id="375489"/>
    <lineage>
        <taxon>Bacteria</taxon>
        <taxon>Bacillati</taxon>
        <taxon>Bacillota</taxon>
        <taxon>Bacilli</taxon>
        <taxon>Bacillales</taxon>
        <taxon>Paenibacillaceae</taxon>
        <taxon>Paenibacillus</taxon>
    </lineage>
</organism>
<dbReference type="GO" id="GO:0046677">
    <property type="term" value="P:response to antibiotic"/>
    <property type="evidence" value="ECO:0007669"/>
    <property type="project" value="UniProtKB-KW"/>
</dbReference>
<dbReference type="AlphaFoldDB" id="A0A2V2YLL6"/>
<evidence type="ECO:0000256" key="1">
    <source>
        <dbReference type="ARBA" id="ARBA00011051"/>
    </source>
</evidence>
<keyword evidence="6" id="KW-1185">Reference proteome</keyword>
<accession>A0A2V2YLL6</accession>
<dbReference type="PROSITE" id="PS51819">
    <property type="entry name" value="VOC"/>
    <property type="match status" value="1"/>
</dbReference>
<evidence type="ECO:0000256" key="3">
    <source>
        <dbReference type="ARBA" id="ARBA00023251"/>
    </source>
</evidence>
<reference evidence="5 6" key="1">
    <citation type="submission" date="2018-05" db="EMBL/GenBank/DDBJ databases">
        <title>Genomic Encyclopedia of Type Strains, Phase III (KMG-III): the genomes of soil and plant-associated and newly described type strains.</title>
        <authorList>
            <person name="Whitman W."/>
        </authorList>
    </citation>
    <scope>NUCLEOTIDE SEQUENCE [LARGE SCALE GENOMIC DNA]</scope>
    <source>
        <strain evidence="5 6">CECT 5696</strain>
    </source>
</reference>
<evidence type="ECO:0000259" key="4">
    <source>
        <dbReference type="PROSITE" id="PS51819"/>
    </source>
</evidence>
<dbReference type="SUPFAM" id="SSF54593">
    <property type="entry name" value="Glyoxalase/Bleomycin resistance protein/Dihydroxybiphenyl dioxygenase"/>
    <property type="match status" value="1"/>
</dbReference>
<name>A0A2V2YLL6_9BACL</name>
<proteinExistence type="inferred from homology"/>
<sequence>MQLNTIVPILRMLDESKAKEFYIDFLGFKIDWEHRFEADFPLYMQVSRGKILLHISEHYGDCLPGAAIRIEVEGIDELYKEISDKKYKYARPGLESMPWGSREISITDPFGNRIILYEPMTE</sequence>
<dbReference type="Gene3D" id="3.10.180.10">
    <property type="entry name" value="2,3-Dihydroxybiphenyl 1,2-Dioxygenase, domain 1"/>
    <property type="match status" value="1"/>
</dbReference>
<keyword evidence="3" id="KW-0046">Antibiotic resistance</keyword>
<evidence type="ECO:0000313" key="5">
    <source>
        <dbReference type="EMBL" id="PWV94530.1"/>
    </source>
</evidence>
<gene>
    <name evidence="5" type="ORF">DFQ01_13095</name>
</gene>
<protein>
    <recommendedName>
        <fullName evidence="2">Bleomycin resistance protein</fullName>
    </recommendedName>
</protein>
<dbReference type="CDD" id="cd08349">
    <property type="entry name" value="BLMA_like"/>
    <property type="match status" value="1"/>
</dbReference>
<dbReference type="OrthoDB" id="9803104at2"/>